<dbReference type="KEGG" id="arac:E0W69_013940"/>
<feature type="domain" description="RNA polymerase sigma-70 region 2" evidence="5">
    <location>
        <begin position="2"/>
        <end position="58"/>
    </location>
</feature>
<keyword evidence="4" id="KW-0804">Transcription</keyword>
<dbReference type="Gene3D" id="1.10.1740.10">
    <property type="match status" value="1"/>
</dbReference>
<dbReference type="EMBL" id="CP044016">
    <property type="protein sequence ID" value="QES90984.1"/>
    <property type="molecule type" value="Genomic_DNA"/>
</dbReference>
<organism evidence="7 8">
    <name type="scientific">Rhizosphaericola mali</name>
    <dbReference type="NCBI Taxonomy" id="2545455"/>
    <lineage>
        <taxon>Bacteria</taxon>
        <taxon>Pseudomonadati</taxon>
        <taxon>Bacteroidota</taxon>
        <taxon>Chitinophagia</taxon>
        <taxon>Chitinophagales</taxon>
        <taxon>Chitinophagaceae</taxon>
        <taxon>Rhizosphaericola</taxon>
    </lineage>
</organism>
<dbReference type="InterPro" id="IPR013249">
    <property type="entry name" value="RNA_pol_sigma70_r4_t2"/>
</dbReference>
<name>A0A5P2G573_9BACT</name>
<sequence length="144" mass="16768">MKVCRVYAYDTHDRKDLFQEILIAAWQSYPKYKGDAKFRTWLYKVAIYTAIAGLRKSKSFIKSTDPNELPQSTITLSYDASQDDQLSVLYKAIAQLNEIDKAIVMLYLEDKSYKEMEDIMGINEATLRVKVNRIKEKLKQIIKS</sequence>
<dbReference type="NCBIfam" id="TIGR02937">
    <property type="entry name" value="sigma70-ECF"/>
    <property type="match status" value="1"/>
</dbReference>
<dbReference type="Pfam" id="PF08281">
    <property type="entry name" value="Sigma70_r4_2"/>
    <property type="match status" value="1"/>
</dbReference>
<accession>A0A5P2G573</accession>
<dbReference type="Gene3D" id="1.10.10.10">
    <property type="entry name" value="Winged helix-like DNA-binding domain superfamily/Winged helix DNA-binding domain"/>
    <property type="match status" value="1"/>
</dbReference>
<dbReference type="OrthoDB" id="9780326at2"/>
<dbReference type="InterPro" id="IPR036388">
    <property type="entry name" value="WH-like_DNA-bd_sf"/>
</dbReference>
<dbReference type="GO" id="GO:0003677">
    <property type="term" value="F:DNA binding"/>
    <property type="evidence" value="ECO:0007669"/>
    <property type="project" value="InterPro"/>
</dbReference>
<keyword evidence="3" id="KW-0731">Sigma factor</keyword>
<evidence type="ECO:0000256" key="2">
    <source>
        <dbReference type="ARBA" id="ARBA00023015"/>
    </source>
</evidence>
<dbReference type="InterPro" id="IPR013324">
    <property type="entry name" value="RNA_pol_sigma_r3/r4-like"/>
</dbReference>
<dbReference type="SUPFAM" id="SSF88946">
    <property type="entry name" value="Sigma2 domain of RNA polymerase sigma factors"/>
    <property type="match status" value="1"/>
</dbReference>
<evidence type="ECO:0000313" key="7">
    <source>
        <dbReference type="EMBL" id="QES90984.1"/>
    </source>
</evidence>
<dbReference type="GO" id="GO:0006352">
    <property type="term" value="P:DNA-templated transcription initiation"/>
    <property type="evidence" value="ECO:0007669"/>
    <property type="project" value="InterPro"/>
</dbReference>
<reference evidence="7 8" key="1">
    <citation type="submission" date="2019-09" db="EMBL/GenBank/DDBJ databases">
        <title>Complete genome sequence of Arachidicoccus sp. B3-10 isolated from apple orchard soil.</title>
        <authorList>
            <person name="Kim H.S."/>
            <person name="Han K.-I."/>
            <person name="Suh M.K."/>
            <person name="Lee K.C."/>
            <person name="Eom M.K."/>
            <person name="Kim J.-S."/>
            <person name="Kang S.W."/>
            <person name="Sin Y."/>
            <person name="Lee J.-S."/>
        </authorList>
    </citation>
    <scope>NUCLEOTIDE SEQUENCE [LARGE SCALE GENOMIC DNA]</scope>
    <source>
        <strain evidence="7 8">B3-10</strain>
    </source>
</reference>
<dbReference type="SUPFAM" id="SSF88659">
    <property type="entry name" value="Sigma3 and sigma4 domains of RNA polymerase sigma factors"/>
    <property type="match status" value="1"/>
</dbReference>
<comment type="similarity">
    <text evidence="1">Belongs to the sigma-70 factor family. ECF subfamily.</text>
</comment>
<evidence type="ECO:0000259" key="6">
    <source>
        <dbReference type="Pfam" id="PF08281"/>
    </source>
</evidence>
<dbReference type="PANTHER" id="PTHR43133:SF45">
    <property type="entry name" value="RNA POLYMERASE ECF-TYPE SIGMA FACTOR"/>
    <property type="match status" value="1"/>
</dbReference>
<evidence type="ECO:0000256" key="1">
    <source>
        <dbReference type="ARBA" id="ARBA00010641"/>
    </source>
</evidence>
<gene>
    <name evidence="7" type="ORF">E0W69_013940</name>
</gene>
<proteinExistence type="inferred from homology"/>
<dbReference type="GO" id="GO:0016987">
    <property type="term" value="F:sigma factor activity"/>
    <property type="evidence" value="ECO:0007669"/>
    <property type="project" value="UniProtKB-KW"/>
</dbReference>
<evidence type="ECO:0000256" key="3">
    <source>
        <dbReference type="ARBA" id="ARBA00023082"/>
    </source>
</evidence>
<keyword evidence="2" id="KW-0805">Transcription regulation</keyword>
<keyword evidence="8" id="KW-1185">Reference proteome</keyword>
<evidence type="ECO:0000259" key="5">
    <source>
        <dbReference type="Pfam" id="PF04542"/>
    </source>
</evidence>
<dbReference type="InterPro" id="IPR039425">
    <property type="entry name" value="RNA_pol_sigma-70-like"/>
</dbReference>
<protein>
    <submittedName>
        <fullName evidence="7">Sigma-70 family RNA polymerase sigma factor</fullName>
    </submittedName>
</protein>
<dbReference type="AlphaFoldDB" id="A0A5P2G573"/>
<dbReference type="PANTHER" id="PTHR43133">
    <property type="entry name" value="RNA POLYMERASE ECF-TYPE SIGMA FACTO"/>
    <property type="match status" value="1"/>
</dbReference>
<evidence type="ECO:0000313" key="8">
    <source>
        <dbReference type="Proteomes" id="UP000292424"/>
    </source>
</evidence>
<dbReference type="InterPro" id="IPR007627">
    <property type="entry name" value="RNA_pol_sigma70_r2"/>
</dbReference>
<dbReference type="InterPro" id="IPR014284">
    <property type="entry name" value="RNA_pol_sigma-70_dom"/>
</dbReference>
<evidence type="ECO:0000256" key="4">
    <source>
        <dbReference type="ARBA" id="ARBA00023163"/>
    </source>
</evidence>
<dbReference type="Proteomes" id="UP000292424">
    <property type="component" value="Chromosome"/>
</dbReference>
<dbReference type="Pfam" id="PF04542">
    <property type="entry name" value="Sigma70_r2"/>
    <property type="match status" value="1"/>
</dbReference>
<feature type="domain" description="RNA polymerase sigma factor 70 region 4 type 2" evidence="6">
    <location>
        <begin position="89"/>
        <end position="138"/>
    </location>
</feature>
<dbReference type="InterPro" id="IPR013325">
    <property type="entry name" value="RNA_pol_sigma_r2"/>
</dbReference>